<reference evidence="2" key="1">
    <citation type="submission" date="2021-02" db="EMBL/GenBank/DDBJ databases">
        <authorList>
            <person name="Nowell W R."/>
        </authorList>
    </citation>
    <scope>NUCLEOTIDE SEQUENCE</scope>
</reference>
<evidence type="ECO:0000256" key="1">
    <source>
        <dbReference type="SAM" id="MobiDB-lite"/>
    </source>
</evidence>
<evidence type="ECO:0000313" key="2">
    <source>
        <dbReference type="EMBL" id="CAF5038782.1"/>
    </source>
</evidence>
<comment type="caution">
    <text evidence="2">The sequence shown here is derived from an EMBL/GenBank/DDBJ whole genome shotgun (WGS) entry which is preliminary data.</text>
</comment>
<dbReference type="AlphaFoldDB" id="A0A822BSK3"/>
<organism evidence="2 4">
    <name type="scientific">Rotaria socialis</name>
    <dbReference type="NCBI Taxonomy" id="392032"/>
    <lineage>
        <taxon>Eukaryota</taxon>
        <taxon>Metazoa</taxon>
        <taxon>Spiralia</taxon>
        <taxon>Gnathifera</taxon>
        <taxon>Rotifera</taxon>
        <taxon>Eurotatoria</taxon>
        <taxon>Bdelloidea</taxon>
        <taxon>Philodinida</taxon>
        <taxon>Philodinidae</taxon>
        <taxon>Rotaria</taxon>
    </lineage>
</organism>
<dbReference type="Proteomes" id="UP000663848">
    <property type="component" value="Unassembled WGS sequence"/>
</dbReference>
<evidence type="ECO:0000313" key="4">
    <source>
        <dbReference type="Proteomes" id="UP000663848"/>
    </source>
</evidence>
<feature type="non-terminal residue" evidence="2">
    <location>
        <position position="1"/>
    </location>
</feature>
<name>A0A822BSK3_9BILA</name>
<protein>
    <submittedName>
        <fullName evidence="2">Uncharacterized protein</fullName>
    </submittedName>
</protein>
<dbReference type="EMBL" id="CAJOBR010046116">
    <property type="protein sequence ID" value="CAF5038782.1"/>
    <property type="molecule type" value="Genomic_DNA"/>
</dbReference>
<sequence length="27" mass="2773">AANDTSSFSNGNSTTTITPTTPTKCVR</sequence>
<dbReference type="EMBL" id="CAJOBR010046118">
    <property type="protein sequence ID" value="CAF5038802.1"/>
    <property type="molecule type" value="Genomic_DNA"/>
</dbReference>
<feature type="region of interest" description="Disordered" evidence="1">
    <location>
        <begin position="1"/>
        <end position="27"/>
    </location>
</feature>
<evidence type="ECO:0000313" key="3">
    <source>
        <dbReference type="EMBL" id="CAF5038802.1"/>
    </source>
</evidence>
<accession>A0A822BSK3</accession>
<proteinExistence type="predicted"/>
<gene>
    <name evidence="2" type="ORF">QYT958_LOCUS41224</name>
    <name evidence="3" type="ORF">QYT958_LOCUS41226</name>
</gene>